<dbReference type="InterPro" id="IPR051336">
    <property type="entry name" value="RhoGEF_Guanine_NuclExch_SF"/>
</dbReference>
<dbReference type="GO" id="GO:0005737">
    <property type="term" value="C:cytoplasm"/>
    <property type="evidence" value="ECO:0007669"/>
    <property type="project" value="TreeGrafter"/>
</dbReference>
<dbReference type="STRING" id="139723.A0A182MHV3"/>
<dbReference type="PANTHER" id="PTHR22826">
    <property type="entry name" value="RHO GUANINE EXCHANGE FACTOR-RELATED"/>
    <property type="match status" value="1"/>
</dbReference>
<evidence type="ECO:0000256" key="1">
    <source>
        <dbReference type="ARBA" id="ARBA00022658"/>
    </source>
</evidence>
<sequence>MDGVRALDILPLLNERFALLSGGRDNRGGPIICFPATTKRERIKPEDIKRVVSYFINIPSIGGVGRYRRNYIGGTARYRRNCIGRAARYLGLSSEYNASEIGIGQALLMPRYVFRRSNGDLTTSSNLTMDASIDVVFDSILNSLGLLCAVTNSKSDLSAAWMTKFRAFGKFWSTGKMSLLLDLGLLHAS</sequence>
<organism evidence="2 3">
    <name type="scientific">Anopheles culicifacies</name>
    <dbReference type="NCBI Taxonomy" id="139723"/>
    <lineage>
        <taxon>Eukaryota</taxon>
        <taxon>Metazoa</taxon>
        <taxon>Ecdysozoa</taxon>
        <taxon>Arthropoda</taxon>
        <taxon>Hexapoda</taxon>
        <taxon>Insecta</taxon>
        <taxon>Pterygota</taxon>
        <taxon>Neoptera</taxon>
        <taxon>Endopterygota</taxon>
        <taxon>Diptera</taxon>
        <taxon>Nematocera</taxon>
        <taxon>Culicoidea</taxon>
        <taxon>Culicidae</taxon>
        <taxon>Anophelinae</taxon>
        <taxon>Anopheles</taxon>
        <taxon>culicifacies species complex</taxon>
    </lineage>
</organism>
<proteinExistence type="predicted"/>
<name>A0A182MHV3_9DIPT</name>
<dbReference type="VEuPathDB" id="VectorBase:ACUA018658"/>
<evidence type="ECO:0000313" key="2">
    <source>
        <dbReference type="EnsemblMetazoa" id="ACUA018658-PA"/>
    </source>
</evidence>
<reference evidence="3" key="1">
    <citation type="submission" date="2013-09" db="EMBL/GenBank/DDBJ databases">
        <title>The Genome Sequence of Anopheles culicifacies species A.</title>
        <authorList>
            <consortium name="The Broad Institute Genomics Platform"/>
            <person name="Neafsey D.E."/>
            <person name="Besansky N."/>
            <person name="Howell P."/>
            <person name="Walton C."/>
            <person name="Young S.K."/>
            <person name="Zeng Q."/>
            <person name="Gargeya S."/>
            <person name="Fitzgerald M."/>
            <person name="Haas B."/>
            <person name="Abouelleil A."/>
            <person name="Allen A.W."/>
            <person name="Alvarado L."/>
            <person name="Arachchi H.M."/>
            <person name="Berlin A.M."/>
            <person name="Chapman S.B."/>
            <person name="Gainer-Dewar J."/>
            <person name="Goldberg J."/>
            <person name="Griggs A."/>
            <person name="Gujja S."/>
            <person name="Hansen M."/>
            <person name="Howarth C."/>
            <person name="Imamovic A."/>
            <person name="Ireland A."/>
            <person name="Larimer J."/>
            <person name="McCowan C."/>
            <person name="Murphy C."/>
            <person name="Pearson M."/>
            <person name="Poon T.W."/>
            <person name="Priest M."/>
            <person name="Roberts A."/>
            <person name="Saif S."/>
            <person name="Shea T."/>
            <person name="Sisk P."/>
            <person name="Sykes S."/>
            <person name="Wortman J."/>
            <person name="Nusbaum C."/>
            <person name="Birren B."/>
        </authorList>
    </citation>
    <scope>NUCLEOTIDE SEQUENCE [LARGE SCALE GENOMIC DNA]</scope>
    <source>
        <strain evidence="3">A-37</strain>
    </source>
</reference>
<dbReference type="EnsemblMetazoa" id="ACUA018658-RA">
    <property type="protein sequence ID" value="ACUA018658-PA"/>
    <property type="gene ID" value="ACUA018658"/>
</dbReference>
<dbReference type="GO" id="GO:0005085">
    <property type="term" value="F:guanyl-nucleotide exchange factor activity"/>
    <property type="evidence" value="ECO:0007669"/>
    <property type="project" value="UniProtKB-KW"/>
</dbReference>
<reference evidence="2" key="2">
    <citation type="submission" date="2020-05" db="UniProtKB">
        <authorList>
            <consortium name="EnsemblMetazoa"/>
        </authorList>
    </citation>
    <scope>IDENTIFICATION</scope>
    <source>
        <strain evidence="2">A-37</strain>
    </source>
</reference>
<protein>
    <submittedName>
        <fullName evidence="2">Uncharacterized protein</fullName>
    </submittedName>
</protein>
<dbReference type="GO" id="GO:0007411">
    <property type="term" value="P:axon guidance"/>
    <property type="evidence" value="ECO:0007669"/>
    <property type="project" value="TreeGrafter"/>
</dbReference>
<dbReference type="EMBL" id="AXCM01010552">
    <property type="status" value="NOT_ANNOTATED_CDS"/>
    <property type="molecule type" value="Genomic_DNA"/>
</dbReference>
<dbReference type="GO" id="GO:0019898">
    <property type="term" value="C:extrinsic component of membrane"/>
    <property type="evidence" value="ECO:0007669"/>
    <property type="project" value="TreeGrafter"/>
</dbReference>
<dbReference type="AlphaFoldDB" id="A0A182MHV3"/>
<keyword evidence="1" id="KW-0344">Guanine-nucleotide releasing factor</keyword>
<keyword evidence="3" id="KW-1185">Reference proteome</keyword>
<evidence type="ECO:0000313" key="3">
    <source>
        <dbReference type="Proteomes" id="UP000075883"/>
    </source>
</evidence>
<dbReference type="PANTHER" id="PTHR22826:SF106">
    <property type="entry name" value="TRIO, ISOFORM A"/>
    <property type="match status" value="1"/>
</dbReference>
<dbReference type="Proteomes" id="UP000075883">
    <property type="component" value="Unassembled WGS sequence"/>
</dbReference>
<accession>A0A182MHV3</accession>